<gene>
    <name evidence="1" type="ORF">LCGC14_2509190</name>
</gene>
<protein>
    <submittedName>
        <fullName evidence="1">Uncharacterized protein</fullName>
    </submittedName>
</protein>
<comment type="caution">
    <text evidence="1">The sequence shown here is derived from an EMBL/GenBank/DDBJ whole genome shotgun (WGS) entry which is preliminary data.</text>
</comment>
<dbReference type="EMBL" id="LAZR01040203">
    <property type="protein sequence ID" value="KKL15079.1"/>
    <property type="molecule type" value="Genomic_DNA"/>
</dbReference>
<accession>A0A0F9AZM3</accession>
<dbReference type="AlphaFoldDB" id="A0A0F9AZM3"/>
<reference evidence="1" key="1">
    <citation type="journal article" date="2015" name="Nature">
        <title>Complex archaea that bridge the gap between prokaryotes and eukaryotes.</title>
        <authorList>
            <person name="Spang A."/>
            <person name="Saw J.H."/>
            <person name="Jorgensen S.L."/>
            <person name="Zaremba-Niedzwiedzka K."/>
            <person name="Martijn J."/>
            <person name="Lind A.E."/>
            <person name="van Eijk R."/>
            <person name="Schleper C."/>
            <person name="Guy L."/>
            <person name="Ettema T.J."/>
        </authorList>
    </citation>
    <scope>NUCLEOTIDE SEQUENCE</scope>
</reference>
<evidence type="ECO:0000313" key="1">
    <source>
        <dbReference type="EMBL" id="KKL15079.1"/>
    </source>
</evidence>
<name>A0A0F9AZM3_9ZZZZ</name>
<sequence length="115" mass="13350">MPKKLDKAPHALTAIELRFARYRVIDGLTLGDSYKKCHPKSHMTKDSARSEGFRVWQRVKEKMGTWPEFFERHDIGPERLVRVFDEALGALTYTDVYEKVKSKKVTEGLSFDQFG</sequence>
<organism evidence="1">
    <name type="scientific">marine sediment metagenome</name>
    <dbReference type="NCBI Taxonomy" id="412755"/>
    <lineage>
        <taxon>unclassified sequences</taxon>
        <taxon>metagenomes</taxon>
        <taxon>ecological metagenomes</taxon>
    </lineage>
</organism>
<proteinExistence type="predicted"/>